<accession>A0ABQ8PWL7</accession>
<dbReference type="EMBL" id="MU791638">
    <property type="protein sequence ID" value="KAJ3990692.1"/>
    <property type="molecule type" value="Genomic_DNA"/>
</dbReference>
<evidence type="ECO:0000256" key="1">
    <source>
        <dbReference type="ARBA" id="ARBA00005234"/>
    </source>
</evidence>
<feature type="region of interest" description="Disordered" evidence="5">
    <location>
        <begin position="263"/>
        <end position="285"/>
    </location>
</feature>
<evidence type="ECO:0000259" key="6">
    <source>
        <dbReference type="PROSITE" id="PS50600"/>
    </source>
</evidence>
<feature type="compositionally biased region" description="Low complexity" evidence="5">
    <location>
        <begin position="264"/>
        <end position="285"/>
    </location>
</feature>
<evidence type="ECO:0000256" key="4">
    <source>
        <dbReference type="ARBA" id="ARBA00022807"/>
    </source>
</evidence>
<reference evidence="7" key="1">
    <citation type="submission" date="2022-08" db="EMBL/GenBank/DDBJ databases">
        <authorList>
            <consortium name="DOE Joint Genome Institute"/>
            <person name="Min B."/>
            <person name="Riley R."/>
            <person name="Sierra-Patev S."/>
            <person name="Naranjo-Ortiz M."/>
            <person name="Looney B."/>
            <person name="Konkel Z."/>
            <person name="Slot J.C."/>
            <person name="Sakamoto Y."/>
            <person name="Steenwyk J.L."/>
            <person name="Rokas A."/>
            <person name="Carro J."/>
            <person name="Camarero S."/>
            <person name="Ferreira P."/>
            <person name="Molpeceres G."/>
            <person name="Ruiz-Duenas F.J."/>
            <person name="Serrano A."/>
            <person name="Henrissat B."/>
            <person name="Drula E."/>
            <person name="Hughes K.W."/>
            <person name="Mata J.L."/>
            <person name="Ishikawa N.K."/>
            <person name="Vargas-Isla R."/>
            <person name="Ushijima S."/>
            <person name="Smith C.A."/>
            <person name="Ahrendt S."/>
            <person name="Andreopoulos W."/>
            <person name="He G."/>
            <person name="Labutti K."/>
            <person name="Lipzen A."/>
            <person name="Ng V."/>
            <person name="Sandor L."/>
            <person name="Barry K."/>
            <person name="Martinez A.T."/>
            <person name="Xiao Y."/>
            <person name="Gibbons J.G."/>
            <person name="Terashima K."/>
            <person name="Hibbett D.S."/>
            <person name="Grigoriev I.V."/>
        </authorList>
    </citation>
    <scope>NUCLEOTIDE SEQUENCE</scope>
    <source>
        <strain evidence="7">TFB10827</strain>
    </source>
</reference>
<gene>
    <name evidence="7" type="ORF">F5050DRAFT_1716699</name>
</gene>
<dbReference type="InterPro" id="IPR038765">
    <property type="entry name" value="Papain-like_cys_pep_sf"/>
</dbReference>
<dbReference type="SUPFAM" id="SSF54001">
    <property type="entry name" value="Cysteine proteinases"/>
    <property type="match status" value="1"/>
</dbReference>
<feature type="domain" description="Ubiquitin-like protease family profile" evidence="6">
    <location>
        <begin position="37"/>
        <end position="207"/>
    </location>
</feature>
<evidence type="ECO:0000313" key="8">
    <source>
        <dbReference type="Proteomes" id="UP001163828"/>
    </source>
</evidence>
<keyword evidence="3" id="KW-0378">Hydrolase</keyword>
<dbReference type="Proteomes" id="UP001163828">
    <property type="component" value="Unassembled WGS sequence"/>
</dbReference>
<feature type="region of interest" description="Disordered" evidence="5">
    <location>
        <begin position="331"/>
        <end position="351"/>
    </location>
</feature>
<comment type="similarity">
    <text evidence="1">Belongs to the peptidase C48 family.</text>
</comment>
<dbReference type="Pfam" id="PF02902">
    <property type="entry name" value="Peptidase_C48"/>
    <property type="match status" value="1"/>
</dbReference>
<dbReference type="PANTHER" id="PTHR12606:SF141">
    <property type="entry name" value="GH15225P-RELATED"/>
    <property type="match status" value="1"/>
</dbReference>
<dbReference type="InterPro" id="IPR003653">
    <property type="entry name" value="Peptidase_C48_C"/>
</dbReference>
<comment type="caution">
    <text evidence="7">The sequence shown here is derived from an EMBL/GenBank/DDBJ whole genome shotgun (WGS) entry which is preliminary data.</text>
</comment>
<evidence type="ECO:0000256" key="3">
    <source>
        <dbReference type="ARBA" id="ARBA00022801"/>
    </source>
</evidence>
<keyword evidence="8" id="KW-1185">Reference proteome</keyword>
<proteinExistence type="inferred from homology"/>
<protein>
    <recommendedName>
        <fullName evidence="6">Ubiquitin-like protease family profile domain-containing protein</fullName>
    </recommendedName>
</protein>
<organism evidence="7 8">
    <name type="scientific">Lentinula boryana</name>
    <dbReference type="NCBI Taxonomy" id="40481"/>
    <lineage>
        <taxon>Eukaryota</taxon>
        <taxon>Fungi</taxon>
        <taxon>Dikarya</taxon>
        <taxon>Basidiomycota</taxon>
        <taxon>Agaricomycotina</taxon>
        <taxon>Agaricomycetes</taxon>
        <taxon>Agaricomycetidae</taxon>
        <taxon>Agaricales</taxon>
        <taxon>Marasmiineae</taxon>
        <taxon>Omphalotaceae</taxon>
        <taxon>Lentinula</taxon>
    </lineage>
</organism>
<dbReference type="PROSITE" id="PS50600">
    <property type="entry name" value="ULP_PROTEASE"/>
    <property type="match status" value="1"/>
</dbReference>
<dbReference type="Gene3D" id="3.40.395.10">
    <property type="entry name" value="Adenoviral Proteinase, Chain A"/>
    <property type="match status" value="1"/>
</dbReference>
<keyword evidence="2" id="KW-0645">Protease</keyword>
<evidence type="ECO:0000256" key="2">
    <source>
        <dbReference type="ARBA" id="ARBA00022670"/>
    </source>
</evidence>
<dbReference type="PANTHER" id="PTHR12606">
    <property type="entry name" value="SENTRIN/SUMO-SPECIFIC PROTEASE"/>
    <property type="match status" value="1"/>
</dbReference>
<keyword evidence="4" id="KW-0788">Thiol protease</keyword>
<feature type="compositionally biased region" description="Basic and acidic residues" evidence="5">
    <location>
        <begin position="331"/>
        <end position="340"/>
    </location>
</feature>
<name>A0ABQ8PWL7_9AGAR</name>
<evidence type="ECO:0000256" key="5">
    <source>
        <dbReference type="SAM" id="MobiDB-lite"/>
    </source>
</evidence>
<feature type="non-terminal residue" evidence="7">
    <location>
        <position position="351"/>
    </location>
</feature>
<sequence length="351" mass="39662">MSTAPSSTSSSNLPDELDAEVDRILHDKNFTSNSELYRLQSRDFNTLNPTGWLNDNVIDAYISLVAQTTPPDITIVPSFINSAIRSARISGMRMRENDVLFRLTKPYPNLMNSRLILMPINIGNTHWMAGAINLRTRTLTLYDSSQSAYQHHHEDIFWGIRNWLVNEGKRRQQPLRDLKLTAPQIPVPQQLNSYDCGIFTINFILACLQGNDSFAFNQSECSYLRRKMCWELAKGKLLKQSLDEKQSQVSKLNSLNVEKEDVGSSTLPLSSSLPEKLSISESEPPLAAAPQDLLTNSDQEVDALLLQEVEEMNIDPEANSKLDPYTKEDLELQPESHHLANESLDIAPEIY</sequence>
<evidence type="ECO:0000313" key="7">
    <source>
        <dbReference type="EMBL" id="KAJ3990692.1"/>
    </source>
</evidence>